<dbReference type="EMBL" id="JANIIC010000048">
    <property type="protein sequence ID" value="MCQ8833796.1"/>
    <property type="molecule type" value="Genomic_DNA"/>
</dbReference>
<keyword evidence="6" id="KW-1185">Reference proteome</keyword>
<comment type="similarity">
    <text evidence="1">Belongs to the ParB family.</text>
</comment>
<feature type="compositionally biased region" description="Basic and acidic residues" evidence="3">
    <location>
        <begin position="11"/>
        <end position="34"/>
    </location>
</feature>
<feature type="compositionally biased region" description="Basic and acidic residues" evidence="3">
    <location>
        <begin position="234"/>
        <end position="248"/>
    </location>
</feature>
<feature type="domain" description="ParB-like N-terminal" evidence="4">
    <location>
        <begin position="41"/>
        <end position="145"/>
    </location>
</feature>
<dbReference type="InterPro" id="IPR050336">
    <property type="entry name" value="Chromosome_partition/occlusion"/>
</dbReference>
<dbReference type="AlphaFoldDB" id="A0A9X2M2B4"/>
<dbReference type="InterPro" id="IPR003115">
    <property type="entry name" value="ParB_N"/>
</dbReference>
<dbReference type="RefSeq" id="WP_257634272.1">
    <property type="nucleotide sequence ID" value="NZ_JANIIC010000048.1"/>
</dbReference>
<dbReference type="SUPFAM" id="SSF109709">
    <property type="entry name" value="KorB DNA-binding domain-like"/>
    <property type="match status" value="1"/>
</dbReference>
<dbReference type="Gene3D" id="3.90.1530.30">
    <property type="match status" value="1"/>
</dbReference>
<comment type="caution">
    <text evidence="5">The sequence shown here is derived from an EMBL/GenBank/DDBJ whole genome shotgun (WGS) entry which is preliminary data.</text>
</comment>
<evidence type="ECO:0000313" key="6">
    <source>
        <dbReference type="Proteomes" id="UP001142400"/>
    </source>
</evidence>
<evidence type="ECO:0000256" key="3">
    <source>
        <dbReference type="SAM" id="MobiDB-lite"/>
    </source>
</evidence>
<keyword evidence="2" id="KW-0159">Chromosome partition</keyword>
<protein>
    <submittedName>
        <fullName evidence="5">ParB/RepB/Spo0J family partition protein</fullName>
    </submittedName>
</protein>
<dbReference type="Pfam" id="PF02195">
    <property type="entry name" value="ParB_N"/>
    <property type="match status" value="1"/>
</dbReference>
<sequence>MAGAQNSLSVAERRAQREAERRAEQGRQRAEAEQRAAGSGFEVAIEELANNPRNAREQLEGLEGLASTYESVGLLQPVAAIPAEVFKAAFPENADEIGDARFVVIGGNRRLAAARLAGLEKLPVLVNRKATTRKNILVAAATENLSREELKPFEELATIEELKKEFGTYEAVAKVLGKSGGWVSQRRRLHNLQPEVRQALEERIPGMTIELARDLGTIKDRDEQLAAWEQERALAAARDAEPKPDKGRKQGGASKKAAKKPVPKQGGAGGDELDEATKARREACLATVLDFTEDASRLHIIALQASTDPDEAVALASQWLGEAGIGASALSLPSLPGDEGKGRQARAALALSLAHCEIHMVRNGGNDAAHASAYLDWLGTHTDYEQADDAESALTA</sequence>
<dbReference type="PANTHER" id="PTHR33375:SF1">
    <property type="entry name" value="CHROMOSOME-PARTITIONING PROTEIN PARB-RELATED"/>
    <property type="match status" value="1"/>
</dbReference>
<feature type="region of interest" description="Disordered" evidence="3">
    <location>
        <begin position="234"/>
        <end position="272"/>
    </location>
</feature>
<dbReference type="SUPFAM" id="SSF110849">
    <property type="entry name" value="ParB/Sulfiredoxin"/>
    <property type="match status" value="1"/>
</dbReference>
<proteinExistence type="inferred from homology"/>
<reference evidence="5" key="1">
    <citation type="submission" date="2022-06" db="EMBL/GenBank/DDBJ databases">
        <title>WGS of actinobacteria.</title>
        <authorList>
            <person name="Thawai C."/>
        </authorList>
    </citation>
    <scope>NUCLEOTIDE SEQUENCE</scope>
    <source>
        <strain evidence="5">DSM 42010</strain>
    </source>
</reference>
<evidence type="ECO:0000256" key="2">
    <source>
        <dbReference type="ARBA" id="ARBA00022829"/>
    </source>
</evidence>
<name>A0A9X2M2B4_STRMQ</name>
<dbReference type="InterPro" id="IPR041468">
    <property type="entry name" value="HTH_ParB/Spo0J"/>
</dbReference>
<dbReference type="Pfam" id="PF17762">
    <property type="entry name" value="HTH_ParB"/>
    <property type="match status" value="1"/>
</dbReference>
<evidence type="ECO:0000259" key="4">
    <source>
        <dbReference type="SMART" id="SM00470"/>
    </source>
</evidence>
<gene>
    <name evidence="5" type="ORF">NQU54_33285</name>
</gene>
<dbReference type="GO" id="GO:0005694">
    <property type="term" value="C:chromosome"/>
    <property type="evidence" value="ECO:0007669"/>
    <property type="project" value="TreeGrafter"/>
</dbReference>
<dbReference type="GO" id="GO:0045881">
    <property type="term" value="P:positive regulation of sporulation resulting in formation of a cellular spore"/>
    <property type="evidence" value="ECO:0007669"/>
    <property type="project" value="TreeGrafter"/>
</dbReference>
<dbReference type="Gene3D" id="1.10.10.2830">
    <property type="match status" value="1"/>
</dbReference>
<dbReference type="Proteomes" id="UP001142400">
    <property type="component" value="Unassembled WGS sequence"/>
</dbReference>
<accession>A0A9X2M2B4</accession>
<dbReference type="SMART" id="SM00470">
    <property type="entry name" value="ParB"/>
    <property type="match status" value="1"/>
</dbReference>
<dbReference type="GO" id="GO:0007059">
    <property type="term" value="P:chromosome segregation"/>
    <property type="evidence" value="ECO:0007669"/>
    <property type="project" value="UniProtKB-KW"/>
</dbReference>
<organism evidence="5 6">
    <name type="scientific">Streptomyces malaysiensis subsp. samsunensis</name>
    <dbReference type="NCBI Taxonomy" id="459658"/>
    <lineage>
        <taxon>Bacteria</taxon>
        <taxon>Bacillati</taxon>
        <taxon>Actinomycetota</taxon>
        <taxon>Actinomycetes</taxon>
        <taxon>Kitasatosporales</taxon>
        <taxon>Streptomycetaceae</taxon>
        <taxon>Streptomyces</taxon>
        <taxon>Streptomyces violaceusniger group</taxon>
    </lineage>
</organism>
<feature type="region of interest" description="Disordered" evidence="3">
    <location>
        <begin position="1"/>
        <end position="38"/>
    </location>
</feature>
<evidence type="ECO:0000256" key="1">
    <source>
        <dbReference type="ARBA" id="ARBA00006295"/>
    </source>
</evidence>
<dbReference type="NCBIfam" id="TIGR00180">
    <property type="entry name" value="parB_part"/>
    <property type="match status" value="1"/>
</dbReference>
<dbReference type="InterPro" id="IPR004437">
    <property type="entry name" value="ParB/RepB/Spo0J"/>
</dbReference>
<dbReference type="InterPro" id="IPR036086">
    <property type="entry name" value="ParB/Sulfiredoxin_sf"/>
</dbReference>
<dbReference type="GO" id="GO:0003677">
    <property type="term" value="F:DNA binding"/>
    <property type="evidence" value="ECO:0007669"/>
    <property type="project" value="InterPro"/>
</dbReference>
<evidence type="ECO:0000313" key="5">
    <source>
        <dbReference type="EMBL" id="MCQ8833796.1"/>
    </source>
</evidence>
<dbReference type="PANTHER" id="PTHR33375">
    <property type="entry name" value="CHROMOSOME-PARTITIONING PROTEIN PARB-RELATED"/>
    <property type="match status" value="1"/>
</dbReference>